<dbReference type="Gene3D" id="3.40.190.150">
    <property type="entry name" value="Bordetella uptake gene, domain 1"/>
    <property type="match status" value="1"/>
</dbReference>
<feature type="signal peptide" evidence="2">
    <location>
        <begin position="1"/>
        <end position="31"/>
    </location>
</feature>
<dbReference type="Proteomes" id="UP001524642">
    <property type="component" value="Unassembled WGS sequence"/>
</dbReference>
<reference evidence="3 4" key="1">
    <citation type="submission" date="2022-06" db="EMBL/GenBank/DDBJ databases">
        <title>Roseomonas CN29.</title>
        <authorList>
            <person name="Cheng Y."/>
            <person name="He X."/>
        </authorList>
    </citation>
    <scope>NUCLEOTIDE SEQUENCE [LARGE SCALE GENOMIC DNA]</scope>
    <source>
        <strain evidence="3 4">CN29</strain>
    </source>
</reference>
<dbReference type="PANTHER" id="PTHR42928">
    <property type="entry name" value="TRICARBOXYLATE-BINDING PROTEIN"/>
    <property type="match status" value="1"/>
</dbReference>
<sequence length="332" mass="34653">MWNPGTTPSLRGRRLLLAGAAALLPASRARAQVAVLDRPARIAIGYPAGGSIDIFARLYAERLAGPYAPSVIVDNRPGASARLAVEAVRGAAPDGATILCTPESVLTITPHIYPTTTRYDGLTDFAPVSAIAAAPFAFCVAAGHPARTLAEFAEWAAGQAEVPYSSPAAGSMPQLLAEVFARRRNLRMTHVSYRGTGAALVDLGAGRISALMTTLGDVSGQHRAGAVRILAVTAAERLAKLPEVPSFAELDLPDVTGETWNILMLPAGTPGRVVESLHAAVVRAAADPALGARLDAIDSSARTCTPEELAARLRAEYARWRDIVRAVGAVGE</sequence>
<protein>
    <submittedName>
        <fullName evidence="3">Tripartite tricarboxylate transporter substrate binding protein</fullName>
    </submittedName>
</protein>
<organism evidence="3 4">
    <name type="scientific">Roseomonas populi</name>
    <dbReference type="NCBI Taxonomy" id="3121582"/>
    <lineage>
        <taxon>Bacteria</taxon>
        <taxon>Pseudomonadati</taxon>
        <taxon>Pseudomonadota</taxon>
        <taxon>Alphaproteobacteria</taxon>
        <taxon>Acetobacterales</taxon>
        <taxon>Roseomonadaceae</taxon>
        <taxon>Roseomonas</taxon>
    </lineage>
</organism>
<evidence type="ECO:0000256" key="1">
    <source>
        <dbReference type="ARBA" id="ARBA00006987"/>
    </source>
</evidence>
<proteinExistence type="inferred from homology"/>
<keyword evidence="2" id="KW-0732">Signal</keyword>
<evidence type="ECO:0000313" key="4">
    <source>
        <dbReference type="Proteomes" id="UP001524642"/>
    </source>
</evidence>
<dbReference type="InterPro" id="IPR005064">
    <property type="entry name" value="BUG"/>
</dbReference>
<dbReference type="EMBL" id="JANJOU010000037">
    <property type="protein sequence ID" value="MCR0985582.1"/>
    <property type="molecule type" value="Genomic_DNA"/>
</dbReference>
<dbReference type="PANTHER" id="PTHR42928:SF5">
    <property type="entry name" value="BLR1237 PROTEIN"/>
    <property type="match status" value="1"/>
</dbReference>
<keyword evidence="4" id="KW-1185">Reference proteome</keyword>
<name>A0ABT1XBS4_9PROT</name>
<dbReference type="Gene3D" id="3.40.190.10">
    <property type="entry name" value="Periplasmic binding protein-like II"/>
    <property type="match status" value="1"/>
</dbReference>
<evidence type="ECO:0000313" key="3">
    <source>
        <dbReference type="EMBL" id="MCR0985582.1"/>
    </source>
</evidence>
<gene>
    <name evidence="3" type="ORF">NRP21_26370</name>
</gene>
<comment type="similarity">
    <text evidence="1">Belongs to the UPF0065 (bug) family.</text>
</comment>
<dbReference type="InterPro" id="IPR042100">
    <property type="entry name" value="Bug_dom1"/>
</dbReference>
<dbReference type="PIRSF" id="PIRSF017082">
    <property type="entry name" value="YflP"/>
    <property type="match status" value="1"/>
</dbReference>
<accession>A0ABT1XBS4</accession>
<evidence type="ECO:0000256" key="2">
    <source>
        <dbReference type="SAM" id="SignalP"/>
    </source>
</evidence>
<dbReference type="Pfam" id="PF03401">
    <property type="entry name" value="TctC"/>
    <property type="match status" value="1"/>
</dbReference>
<feature type="chain" id="PRO_5047332757" evidence="2">
    <location>
        <begin position="32"/>
        <end position="332"/>
    </location>
</feature>
<dbReference type="SUPFAM" id="SSF53850">
    <property type="entry name" value="Periplasmic binding protein-like II"/>
    <property type="match status" value="1"/>
</dbReference>
<comment type="caution">
    <text evidence="3">The sequence shown here is derived from an EMBL/GenBank/DDBJ whole genome shotgun (WGS) entry which is preliminary data.</text>
</comment>
<dbReference type="CDD" id="cd07012">
    <property type="entry name" value="PBP2_Bug_TTT"/>
    <property type="match status" value="1"/>
</dbReference>
<dbReference type="RefSeq" id="WP_257719230.1">
    <property type="nucleotide sequence ID" value="NZ_JANJOU010000037.1"/>
</dbReference>